<reference evidence="1 2" key="1">
    <citation type="submission" date="2020-03" db="EMBL/GenBank/DDBJ databases">
        <title>Soil Listeria distribution.</title>
        <authorList>
            <person name="Liao J."/>
            <person name="Wiedmann M."/>
        </authorList>
    </citation>
    <scope>NUCLEOTIDE SEQUENCE [LARGE SCALE GENOMIC DNA]</scope>
    <source>
        <strain evidence="1 2">FSL L7-1829</strain>
    </source>
</reference>
<protein>
    <recommendedName>
        <fullName evidence="3">DUF4303 domain-containing protein</fullName>
    </recommendedName>
</protein>
<comment type="caution">
    <text evidence="1">The sequence shown here is derived from an EMBL/GenBank/DDBJ whole genome shotgun (WGS) entry which is preliminary data.</text>
</comment>
<dbReference type="EMBL" id="JAAROP010000008">
    <property type="protein sequence ID" value="MBC1322997.1"/>
    <property type="molecule type" value="Genomic_DNA"/>
</dbReference>
<evidence type="ECO:0008006" key="3">
    <source>
        <dbReference type="Google" id="ProtNLM"/>
    </source>
</evidence>
<proteinExistence type="predicted"/>
<dbReference type="AlphaFoldDB" id="A0A7X0T5M2"/>
<organism evidence="1 2">
    <name type="scientific">Listeria welshimeri</name>
    <dbReference type="NCBI Taxonomy" id="1643"/>
    <lineage>
        <taxon>Bacteria</taxon>
        <taxon>Bacillati</taxon>
        <taxon>Bacillota</taxon>
        <taxon>Bacilli</taxon>
        <taxon>Bacillales</taxon>
        <taxon>Listeriaceae</taxon>
        <taxon>Listeria</taxon>
    </lineage>
</organism>
<evidence type="ECO:0000313" key="1">
    <source>
        <dbReference type="EMBL" id="MBC1322997.1"/>
    </source>
</evidence>
<accession>A0A7X0T5M2</accession>
<sequence length="155" mass="18296">MDITKFEKFSQQCSEYLPKEIEKILNDAKDEKTCAIGFITTDDFYGFYLAWDYSKDIYEFFEWKNGLSPAFLYQPLVDIVESCDEIDFCGPSEEKWDFGQTLLSVLDKNIKEIPDELFHKYNFKREDILFFASMSNGDYMNKMLSISEVMFNTSK</sequence>
<name>A0A7X0T5M2_LISWE</name>
<dbReference type="Proteomes" id="UP000522007">
    <property type="component" value="Unassembled WGS sequence"/>
</dbReference>
<evidence type="ECO:0000313" key="2">
    <source>
        <dbReference type="Proteomes" id="UP000522007"/>
    </source>
</evidence>
<gene>
    <name evidence="1" type="ORF">HB853_08580</name>
</gene>